<dbReference type="RefSeq" id="WP_371953401.1">
    <property type="nucleotide sequence ID" value="NZ_JAXCEI010000015.1"/>
</dbReference>
<dbReference type="PROSITE" id="PS01124">
    <property type="entry name" value="HTH_ARAC_FAMILY_2"/>
    <property type="match status" value="1"/>
</dbReference>
<accession>A0ABV4QIR9</accession>
<sequence length="244" mass="25716">MSPTVRRPPPATDPMTGSARRAYREYRAAGLACVWTAALPRGAEPFVQRVVPDGCVDLIWSEAGILVAGPDTGPIPAVMRPGDAVVAVRFRPGTAPPVLGVPADAVRDGRVPLRDLWGAEAGRLAEAVAAAGDRRAALVAAVRERMGPPDPLVPALVAALERESVRDAAGGLGIGERQLRRRSLAAFGYGPKTLQRVLRFQRALAMVRAGETQAGAAYAAGYADQAHFAHEVRDLAGEPVRNLL</sequence>
<keyword evidence="1" id="KW-0805">Transcription regulation</keyword>
<dbReference type="InterPro" id="IPR018060">
    <property type="entry name" value="HTH_AraC"/>
</dbReference>
<dbReference type="EMBL" id="JAXCEI010000015">
    <property type="protein sequence ID" value="MFA1542908.1"/>
    <property type="molecule type" value="Genomic_DNA"/>
</dbReference>
<dbReference type="InterPro" id="IPR046532">
    <property type="entry name" value="DUF6597"/>
</dbReference>
<dbReference type="Pfam" id="PF20240">
    <property type="entry name" value="DUF6597"/>
    <property type="match status" value="1"/>
</dbReference>
<feature type="domain" description="HTH araC/xylS-type" evidence="4">
    <location>
        <begin position="150"/>
        <end position="244"/>
    </location>
</feature>
<protein>
    <submittedName>
        <fullName evidence="5">DUF6597 domain-containing transcriptional factor</fullName>
    </submittedName>
</protein>
<comment type="caution">
    <text evidence="5">The sequence shown here is derived from an EMBL/GenBank/DDBJ whole genome shotgun (WGS) entry which is preliminary data.</text>
</comment>
<reference evidence="5 6" key="1">
    <citation type="submission" date="2023-11" db="EMBL/GenBank/DDBJ databases">
        <title>Actinomadura monticuli sp. nov., isolated from volcanic ash.</title>
        <authorList>
            <person name="Lee S.D."/>
            <person name="Yang H."/>
            <person name="Kim I.S."/>
        </authorList>
    </citation>
    <scope>NUCLEOTIDE SEQUENCE [LARGE SCALE GENOMIC DNA]</scope>
    <source>
        <strain evidence="5 6">DLS-62</strain>
    </source>
</reference>
<dbReference type="Proteomes" id="UP001569963">
    <property type="component" value="Unassembled WGS sequence"/>
</dbReference>
<dbReference type="Gene3D" id="1.10.10.60">
    <property type="entry name" value="Homeodomain-like"/>
    <property type="match status" value="1"/>
</dbReference>
<keyword evidence="2" id="KW-0238">DNA-binding</keyword>
<organism evidence="5 6">
    <name type="scientific">Actinomadura monticuli</name>
    <dbReference type="NCBI Taxonomy" id="3097367"/>
    <lineage>
        <taxon>Bacteria</taxon>
        <taxon>Bacillati</taxon>
        <taxon>Actinomycetota</taxon>
        <taxon>Actinomycetes</taxon>
        <taxon>Streptosporangiales</taxon>
        <taxon>Thermomonosporaceae</taxon>
        <taxon>Actinomadura</taxon>
    </lineage>
</organism>
<evidence type="ECO:0000313" key="6">
    <source>
        <dbReference type="Proteomes" id="UP001569963"/>
    </source>
</evidence>
<dbReference type="SMART" id="SM00342">
    <property type="entry name" value="HTH_ARAC"/>
    <property type="match status" value="1"/>
</dbReference>
<name>A0ABV4QIR9_9ACTN</name>
<evidence type="ECO:0000256" key="3">
    <source>
        <dbReference type="ARBA" id="ARBA00023163"/>
    </source>
</evidence>
<evidence type="ECO:0000256" key="2">
    <source>
        <dbReference type="ARBA" id="ARBA00023125"/>
    </source>
</evidence>
<dbReference type="PANTHER" id="PTHR46796:SF15">
    <property type="entry name" value="BLL1074 PROTEIN"/>
    <property type="match status" value="1"/>
</dbReference>
<dbReference type="PANTHER" id="PTHR46796">
    <property type="entry name" value="HTH-TYPE TRANSCRIPTIONAL ACTIVATOR RHAS-RELATED"/>
    <property type="match status" value="1"/>
</dbReference>
<evidence type="ECO:0000256" key="1">
    <source>
        <dbReference type="ARBA" id="ARBA00023015"/>
    </source>
</evidence>
<gene>
    <name evidence="5" type="ORF">SM611_28585</name>
</gene>
<dbReference type="Pfam" id="PF12833">
    <property type="entry name" value="HTH_18"/>
    <property type="match status" value="1"/>
</dbReference>
<evidence type="ECO:0000313" key="5">
    <source>
        <dbReference type="EMBL" id="MFA1542908.1"/>
    </source>
</evidence>
<proteinExistence type="predicted"/>
<dbReference type="InterPro" id="IPR050204">
    <property type="entry name" value="AraC_XylS_family_regulators"/>
</dbReference>
<evidence type="ECO:0000259" key="4">
    <source>
        <dbReference type="PROSITE" id="PS01124"/>
    </source>
</evidence>
<keyword evidence="3" id="KW-0804">Transcription</keyword>
<keyword evidence="6" id="KW-1185">Reference proteome</keyword>